<evidence type="ECO:0000256" key="11">
    <source>
        <dbReference type="HAMAP-Rule" id="MF_01023"/>
    </source>
</evidence>
<dbReference type="InterPro" id="IPR005861">
    <property type="entry name" value="HisP_aminotrans"/>
</dbReference>
<dbReference type="EMBL" id="RAQO01000004">
    <property type="protein sequence ID" value="RKF20449.1"/>
    <property type="molecule type" value="Genomic_DNA"/>
</dbReference>
<evidence type="ECO:0000256" key="10">
    <source>
        <dbReference type="ARBA" id="ARBA00047481"/>
    </source>
</evidence>
<evidence type="ECO:0000256" key="1">
    <source>
        <dbReference type="ARBA" id="ARBA00001933"/>
    </source>
</evidence>
<dbReference type="EC" id="2.6.1.9" evidence="11"/>
<comment type="similarity">
    <text evidence="3 11">Belongs to the class-II pyridoxal-phosphate-dependent aminotransferase family. Histidinol-phosphate aminotransferase subfamily.</text>
</comment>
<evidence type="ECO:0000313" key="14">
    <source>
        <dbReference type="Proteomes" id="UP000286482"/>
    </source>
</evidence>
<dbReference type="NCBIfam" id="TIGR01141">
    <property type="entry name" value="hisC"/>
    <property type="match status" value="1"/>
</dbReference>
<reference evidence="13 14" key="1">
    <citation type="submission" date="2018-09" db="EMBL/GenBank/DDBJ databases">
        <authorList>
            <person name="Wang Z."/>
        </authorList>
    </citation>
    <scope>NUCLEOTIDE SEQUENCE [LARGE SCALE GENOMIC DNA]</scope>
    <source>
        <strain evidence="13 14">ALS 81</strain>
    </source>
</reference>
<keyword evidence="6 11" id="KW-0028">Amino-acid biosynthesis</keyword>
<dbReference type="AlphaFoldDB" id="A0A420EIA7"/>
<keyword evidence="14" id="KW-1185">Reference proteome</keyword>
<accession>A0A420EIA7</accession>
<dbReference type="InterPro" id="IPR015421">
    <property type="entry name" value="PyrdxlP-dep_Trfase_major"/>
</dbReference>
<comment type="subunit">
    <text evidence="4 11">Homodimer.</text>
</comment>
<evidence type="ECO:0000313" key="13">
    <source>
        <dbReference type="EMBL" id="RKF20449.1"/>
    </source>
</evidence>
<dbReference type="SUPFAM" id="SSF53383">
    <property type="entry name" value="PLP-dependent transferases"/>
    <property type="match status" value="1"/>
</dbReference>
<dbReference type="Gene3D" id="3.40.640.10">
    <property type="entry name" value="Type I PLP-dependent aspartate aminotransferase-like (Major domain)"/>
    <property type="match status" value="1"/>
</dbReference>
<evidence type="ECO:0000256" key="2">
    <source>
        <dbReference type="ARBA" id="ARBA00005011"/>
    </source>
</evidence>
<dbReference type="InterPro" id="IPR001917">
    <property type="entry name" value="Aminotrans_II_pyridoxalP_BS"/>
</dbReference>
<dbReference type="Pfam" id="PF00155">
    <property type="entry name" value="Aminotran_1_2"/>
    <property type="match status" value="1"/>
</dbReference>
<dbReference type="Proteomes" id="UP000286482">
    <property type="component" value="Unassembled WGS sequence"/>
</dbReference>
<sequence length="355" mass="39177">MVQALDSLARVQIQALKPYQSARRIGGSGDTWLNANESPEMAKVSYNPEQLNRYPEFQPKALIDNYANYAGVKREQLLASRGADEAIEVLIRSYCEPNQDTIVITSPTYGMYQVSADTMGVNLVSIDLDDDFQPNYEALNNCQAKLIFLCAPNNPTGTMLDHTLLADLLVKQQGKALVVVDEAYIEFCPQLSVVGMLESHPNLVITRTLSKAFALAGLRCGFTLAHPAVIQMLSKVIAPYPIARPVADIAAQALSCEGVELMQQRVAKLNQIRDDFAKSINTLRLVDYIFPATANYLLVRFVDSVNVFQKLSQQGIVLRDFASKARLANCVRISIGSEAEMQRTLDALLALDKES</sequence>
<comment type="cofactor">
    <cofactor evidence="1 11">
        <name>pyridoxal 5'-phosphate</name>
        <dbReference type="ChEBI" id="CHEBI:597326"/>
    </cofactor>
</comment>
<organism evidence="13 14">
    <name type="scientific">Alginatibacterium sediminis</name>
    <dbReference type="NCBI Taxonomy" id="2164068"/>
    <lineage>
        <taxon>Bacteria</taxon>
        <taxon>Pseudomonadati</taxon>
        <taxon>Pseudomonadota</taxon>
        <taxon>Gammaproteobacteria</taxon>
        <taxon>Alteromonadales</taxon>
        <taxon>Alteromonadaceae</taxon>
        <taxon>Alginatibacterium</taxon>
    </lineage>
</organism>
<dbReference type="OrthoDB" id="9813612at2"/>
<dbReference type="GO" id="GO:0004400">
    <property type="term" value="F:histidinol-phosphate transaminase activity"/>
    <property type="evidence" value="ECO:0007669"/>
    <property type="project" value="UniProtKB-UniRule"/>
</dbReference>
<feature type="modified residue" description="N6-(pyridoxal phosphate)lysine" evidence="11">
    <location>
        <position position="211"/>
    </location>
</feature>
<evidence type="ECO:0000256" key="7">
    <source>
        <dbReference type="ARBA" id="ARBA00022679"/>
    </source>
</evidence>
<keyword evidence="5 11" id="KW-0032">Aminotransferase</keyword>
<dbReference type="Gene3D" id="3.90.1150.10">
    <property type="entry name" value="Aspartate Aminotransferase, domain 1"/>
    <property type="match status" value="1"/>
</dbReference>
<evidence type="ECO:0000256" key="9">
    <source>
        <dbReference type="ARBA" id="ARBA00023102"/>
    </source>
</evidence>
<dbReference type="GO" id="GO:0000105">
    <property type="term" value="P:L-histidine biosynthetic process"/>
    <property type="evidence" value="ECO:0007669"/>
    <property type="project" value="UniProtKB-UniRule"/>
</dbReference>
<dbReference type="HAMAP" id="MF_01023">
    <property type="entry name" value="HisC_aminotrans_2"/>
    <property type="match status" value="1"/>
</dbReference>
<dbReference type="InterPro" id="IPR004839">
    <property type="entry name" value="Aminotransferase_I/II_large"/>
</dbReference>
<dbReference type="InterPro" id="IPR015424">
    <property type="entry name" value="PyrdxlP-dep_Trfase"/>
</dbReference>
<dbReference type="CDD" id="cd00609">
    <property type="entry name" value="AAT_like"/>
    <property type="match status" value="1"/>
</dbReference>
<dbReference type="PROSITE" id="PS00599">
    <property type="entry name" value="AA_TRANSFER_CLASS_2"/>
    <property type="match status" value="1"/>
</dbReference>
<comment type="catalytic activity">
    <reaction evidence="10 11">
        <text>L-histidinol phosphate + 2-oxoglutarate = 3-(imidazol-4-yl)-2-oxopropyl phosphate + L-glutamate</text>
        <dbReference type="Rhea" id="RHEA:23744"/>
        <dbReference type="ChEBI" id="CHEBI:16810"/>
        <dbReference type="ChEBI" id="CHEBI:29985"/>
        <dbReference type="ChEBI" id="CHEBI:57766"/>
        <dbReference type="ChEBI" id="CHEBI:57980"/>
        <dbReference type="EC" id="2.6.1.9"/>
    </reaction>
</comment>
<feature type="domain" description="Aminotransferase class I/classII large" evidence="12">
    <location>
        <begin position="48"/>
        <end position="348"/>
    </location>
</feature>
<keyword evidence="8 11" id="KW-0663">Pyridoxal phosphate</keyword>
<proteinExistence type="inferred from homology"/>
<dbReference type="PANTHER" id="PTHR42885">
    <property type="entry name" value="HISTIDINOL-PHOSPHATE AMINOTRANSFERASE-RELATED"/>
    <property type="match status" value="1"/>
</dbReference>
<evidence type="ECO:0000259" key="12">
    <source>
        <dbReference type="Pfam" id="PF00155"/>
    </source>
</evidence>
<protein>
    <recommendedName>
        <fullName evidence="11">Histidinol-phosphate aminotransferase</fullName>
        <ecNumber evidence="11">2.6.1.9</ecNumber>
    </recommendedName>
    <alternativeName>
        <fullName evidence="11">Imidazole acetol-phosphate transaminase</fullName>
    </alternativeName>
</protein>
<evidence type="ECO:0000256" key="4">
    <source>
        <dbReference type="ARBA" id="ARBA00011738"/>
    </source>
</evidence>
<evidence type="ECO:0000256" key="5">
    <source>
        <dbReference type="ARBA" id="ARBA00022576"/>
    </source>
</evidence>
<name>A0A420EIA7_9ALTE</name>
<comment type="caution">
    <text evidence="13">The sequence shown here is derived from an EMBL/GenBank/DDBJ whole genome shotgun (WGS) entry which is preliminary data.</text>
</comment>
<dbReference type="InterPro" id="IPR015422">
    <property type="entry name" value="PyrdxlP-dep_Trfase_small"/>
</dbReference>
<comment type="pathway">
    <text evidence="2 11">Amino-acid biosynthesis; L-histidine biosynthesis; L-histidine from 5-phospho-alpha-D-ribose 1-diphosphate: step 7/9.</text>
</comment>
<gene>
    <name evidence="11" type="primary">hisC</name>
    <name evidence="13" type="ORF">DBZ36_03645</name>
</gene>
<evidence type="ECO:0000256" key="3">
    <source>
        <dbReference type="ARBA" id="ARBA00007970"/>
    </source>
</evidence>
<dbReference type="UniPathway" id="UPA00031">
    <property type="reaction ID" value="UER00012"/>
</dbReference>
<keyword evidence="7 11" id="KW-0808">Transferase</keyword>
<evidence type="ECO:0000256" key="8">
    <source>
        <dbReference type="ARBA" id="ARBA00022898"/>
    </source>
</evidence>
<keyword evidence="9 11" id="KW-0368">Histidine biosynthesis</keyword>
<dbReference type="GO" id="GO:0030170">
    <property type="term" value="F:pyridoxal phosphate binding"/>
    <property type="evidence" value="ECO:0007669"/>
    <property type="project" value="InterPro"/>
</dbReference>
<dbReference type="PANTHER" id="PTHR42885:SF2">
    <property type="entry name" value="HISTIDINOL-PHOSPHATE AMINOTRANSFERASE"/>
    <property type="match status" value="1"/>
</dbReference>
<evidence type="ECO:0000256" key="6">
    <source>
        <dbReference type="ARBA" id="ARBA00022605"/>
    </source>
</evidence>